<evidence type="ECO:0000313" key="5">
    <source>
        <dbReference type="Proteomes" id="UP001524569"/>
    </source>
</evidence>
<accession>A0ABT1UF77</accession>
<name>A0ABT1UF77_9GAMM</name>
<evidence type="ECO:0000259" key="3">
    <source>
        <dbReference type="Pfam" id="PF14238"/>
    </source>
</evidence>
<feature type="signal peptide" evidence="2">
    <location>
        <begin position="1"/>
        <end position="23"/>
    </location>
</feature>
<evidence type="ECO:0000256" key="1">
    <source>
        <dbReference type="SAM" id="MobiDB-lite"/>
    </source>
</evidence>
<feature type="domain" description="DUF4340" evidence="3">
    <location>
        <begin position="76"/>
        <end position="259"/>
    </location>
</feature>
<feature type="compositionally biased region" description="Polar residues" evidence="1">
    <location>
        <begin position="322"/>
        <end position="331"/>
    </location>
</feature>
<dbReference type="InterPro" id="IPR025641">
    <property type="entry name" value="DUF4340"/>
</dbReference>
<evidence type="ECO:0000313" key="4">
    <source>
        <dbReference type="EMBL" id="MCQ8180878.1"/>
    </source>
</evidence>
<dbReference type="EMBL" id="JANIBM010000006">
    <property type="protein sequence ID" value="MCQ8180878.1"/>
    <property type="molecule type" value="Genomic_DNA"/>
</dbReference>
<dbReference type="Proteomes" id="UP001524569">
    <property type="component" value="Unassembled WGS sequence"/>
</dbReference>
<evidence type="ECO:0000256" key="2">
    <source>
        <dbReference type="SAM" id="SignalP"/>
    </source>
</evidence>
<dbReference type="RefSeq" id="WP_256610231.1">
    <property type="nucleotide sequence ID" value="NZ_JANIBM010000006.1"/>
</dbReference>
<protein>
    <submittedName>
        <fullName evidence="4">DUF4340 domain-containing protein</fullName>
    </submittedName>
</protein>
<keyword evidence="5" id="KW-1185">Reference proteome</keyword>
<reference evidence="4 5" key="1">
    <citation type="submission" date="2022-07" db="EMBL/GenBank/DDBJ databases">
        <title>Methylomonas rivi sp. nov., Methylomonas rosea sp. nov., Methylomonas aureus sp. nov. and Methylomonas subterranea sp. nov., four novel methanotrophs isolated from a freshwater creek and the deep terrestrial subsurface.</title>
        <authorList>
            <person name="Abin C."/>
            <person name="Sankaranarayanan K."/>
            <person name="Garner C."/>
            <person name="Sindelar R."/>
            <person name="Kotary K."/>
            <person name="Garner R."/>
            <person name="Barclay S."/>
            <person name="Lawson P."/>
            <person name="Krumholz L."/>
        </authorList>
    </citation>
    <scope>NUCLEOTIDE SEQUENCE [LARGE SCALE GENOMIC DNA]</scope>
    <source>
        <strain evidence="4 5">SURF-1</strain>
    </source>
</reference>
<sequence length="390" mass="41240">MNHVNHKLIAGLAGATLLAAAAAAWVAISRQPASESSSADYALPGLSGQINAVKSVAIVGAESKALVSLDHGERGWTVREKGGYPADTGKLRELLLNLADAKLLAAKTASLERYAELGVDDPHNKDAKGVVVKLEGIDPPLALIVGNASSHGGGTFVRRPAEAQSWLASGQFGVEREPAQWLNPSLTDIASERIAEVVLTPAGGQPLRIVKTQRADADFKVENIPAGRELVTPGIANTLAATLAGLNLEDVTAATDQPAEPALNQAMFRTFDGLTIRVDTWQKDGKAWARFTVAFDESAAAQALREELAKAKPAQANIAAGQSATPAQPNPDQELQQRLAARRQEAEQLQRRLHGWQFALPAYKHANLAKKLDDLLKPAAAKPAAAGKLH</sequence>
<gene>
    <name evidence="4" type="ORF">NP603_07145</name>
</gene>
<feature type="chain" id="PRO_5046467478" evidence="2">
    <location>
        <begin position="24"/>
        <end position="390"/>
    </location>
</feature>
<organism evidence="4 5">
    <name type="scientific">Methylomonas aurea</name>
    <dbReference type="NCBI Taxonomy" id="2952224"/>
    <lineage>
        <taxon>Bacteria</taxon>
        <taxon>Pseudomonadati</taxon>
        <taxon>Pseudomonadota</taxon>
        <taxon>Gammaproteobacteria</taxon>
        <taxon>Methylococcales</taxon>
        <taxon>Methylococcaceae</taxon>
        <taxon>Methylomonas</taxon>
    </lineage>
</organism>
<proteinExistence type="predicted"/>
<feature type="region of interest" description="Disordered" evidence="1">
    <location>
        <begin position="315"/>
        <end position="337"/>
    </location>
</feature>
<dbReference type="Pfam" id="PF14238">
    <property type="entry name" value="DUF4340"/>
    <property type="match status" value="1"/>
</dbReference>
<comment type="caution">
    <text evidence="4">The sequence shown here is derived from an EMBL/GenBank/DDBJ whole genome shotgun (WGS) entry which is preliminary data.</text>
</comment>
<keyword evidence="2" id="KW-0732">Signal</keyword>